<dbReference type="InterPro" id="IPR013103">
    <property type="entry name" value="RVT_2"/>
</dbReference>
<feature type="domain" description="Reverse transcriptase Ty1/copia-type" evidence="2">
    <location>
        <begin position="321"/>
        <end position="387"/>
    </location>
</feature>
<accession>A0A5A7U628</accession>
<dbReference type="EMBL" id="SSTE01011804">
    <property type="protein sequence ID" value="KAA0050704.1"/>
    <property type="molecule type" value="Genomic_DNA"/>
</dbReference>
<gene>
    <name evidence="4" type="ORF">E5676_scaffold1737G00010</name>
    <name evidence="3" type="ORF">E6C27_scaffold673G001930</name>
</gene>
<evidence type="ECO:0000256" key="1">
    <source>
        <dbReference type="SAM" id="MobiDB-lite"/>
    </source>
</evidence>
<keyword evidence="3" id="KW-0808">Transferase</keyword>
<dbReference type="Pfam" id="PF07727">
    <property type="entry name" value="RVT_2"/>
    <property type="match status" value="2"/>
</dbReference>
<proteinExistence type="predicted"/>
<dbReference type="CDD" id="cd09272">
    <property type="entry name" value="RNase_HI_RT_Ty1"/>
    <property type="match status" value="1"/>
</dbReference>
<evidence type="ECO:0000259" key="2">
    <source>
        <dbReference type="Pfam" id="PF07727"/>
    </source>
</evidence>
<reference evidence="5 6" key="1">
    <citation type="submission" date="2019-08" db="EMBL/GenBank/DDBJ databases">
        <title>Draft genome sequences of two oriental melons (Cucumis melo L. var makuwa).</title>
        <authorList>
            <person name="Kwon S.-Y."/>
        </authorList>
    </citation>
    <scope>NUCLEOTIDE SEQUENCE [LARGE SCALE GENOMIC DNA]</scope>
    <source>
        <strain evidence="6">cv. Chang Bougi</strain>
        <strain evidence="5">cv. SW 3</strain>
        <tissue evidence="3">Leaf</tissue>
    </source>
</reference>
<dbReference type="AlphaFoldDB" id="A0A5A7U628"/>
<dbReference type="EMBL" id="SSTD01013081">
    <property type="protein sequence ID" value="TYK07732.1"/>
    <property type="molecule type" value="Genomic_DNA"/>
</dbReference>
<feature type="domain" description="Reverse transcriptase Ty1/copia-type" evidence="2">
    <location>
        <begin position="274"/>
        <end position="313"/>
    </location>
</feature>
<dbReference type="OrthoDB" id="1930494at2759"/>
<dbReference type="PANTHER" id="PTHR11439">
    <property type="entry name" value="GAG-POL-RELATED RETROTRANSPOSON"/>
    <property type="match status" value="1"/>
</dbReference>
<name>A0A5A7U628_CUCMM</name>
<dbReference type="GO" id="GO:0016301">
    <property type="term" value="F:kinase activity"/>
    <property type="evidence" value="ECO:0007669"/>
    <property type="project" value="UniProtKB-KW"/>
</dbReference>
<feature type="region of interest" description="Disordered" evidence="1">
    <location>
        <begin position="151"/>
        <end position="171"/>
    </location>
</feature>
<sequence length="506" mass="57830">MNFYPLKRLPTKVSVPTLLNRTGWSNEKNHHLLEVACSFMLSTSPPSYLWENAILAAAHLINKMSSCTLHLQTPLECHKEFDPITRLIRGVPLRVLGCITFVHCHGPNHSKFAPRAQSCVIIDVVEEDRINMISQEENKVAISDETLVEKQVGEASQDESDKPGSYDPSLNMPIALRRGTRSCTKHSMCNYMSHSNLSPKFKAFIASLNTATVLKNINETMKSPKWKTIVMEEMRVLEKNKTWDLCTLPKGHKTMRCKWVFILKFKSNGTLDRLLFVAIDKEWPLHQLDVKNSFLNGDLEEVYISPPPGFEVQFNHQVLDDTVEIIKLKKKMGDEFEIKDLENLKYSLGIEVARSREGIYVSQRKYTLDLLKETYMTGCRPADTPMEFNSKLGNSVDKVPVDKKKYQCLVGKLIYLSHTRPSISYVASTVSKGLVFRKTNRKCIEAYTISNWTVSVTNRKSTLRYCTYVWGNLVTWRSQKQGVVTRSSPEAEYRTMSSGIYEEICC</sequence>
<dbReference type="PANTHER" id="PTHR11439:SF440">
    <property type="entry name" value="INTEGRASE CATALYTIC DOMAIN-CONTAINING PROTEIN"/>
    <property type="match status" value="1"/>
</dbReference>
<dbReference type="Proteomes" id="UP000321947">
    <property type="component" value="Unassembled WGS sequence"/>
</dbReference>
<comment type="caution">
    <text evidence="3">The sequence shown here is derived from an EMBL/GenBank/DDBJ whole genome shotgun (WGS) entry which is preliminary data.</text>
</comment>
<keyword evidence="3" id="KW-0418">Kinase</keyword>
<evidence type="ECO:0000313" key="3">
    <source>
        <dbReference type="EMBL" id="KAA0050704.1"/>
    </source>
</evidence>
<evidence type="ECO:0000313" key="5">
    <source>
        <dbReference type="Proteomes" id="UP000321393"/>
    </source>
</evidence>
<dbReference type="STRING" id="1194695.A0A5A7U628"/>
<evidence type="ECO:0000313" key="6">
    <source>
        <dbReference type="Proteomes" id="UP000321947"/>
    </source>
</evidence>
<organism evidence="3 5">
    <name type="scientific">Cucumis melo var. makuwa</name>
    <name type="common">Oriental melon</name>
    <dbReference type="NCBI Taxonomy" id="1194695"/>
    <lineage>
        <taxon>Eukaryota</taxon>
        <taxon>Viridiplantae</taxon>
        <taxon>Streptophyta</taxon>
        <taxon>Embryophyta</taxon>
        <taxon>Tracheophyta</taxon>
        <taxon>Spermatophyta</taxon>
        <taxon>Magnoliopsida</taxon>
        <taxon>eudicotyledons</taxon>
        <taxon>Gunneridae</taxon>
        <taxon>Pentapetalae</taxon>
        <taxon>rosids</taxon>
        <taxon>fabids</taxon>
        <taxon>Cucurbitales</taxon>
        <taxon>Cucurbitaceae</taxon>
        <taxon>Benincaseae</taxon>
        <taxon>Cucumis</taxon>
    </lineage>
</organism>
<protein>
    <submittedName>
        <fullName evidence="3">Cysteine-rich RLK (Receptor-like protein kinase) 8</fullName>
    </submittedName>
</protein>
<dbReference type="Proteomes" id="UP000321393">
    <property type="component" value="Unassembled WGS sequence"/>
</dbReference>
<evidence type="ECO:0000313" key="4">
    <source>
        <dbReference type="EMBL" id="TYK07732.1"/>
    </source>
</evidence>
<keyword evidence="4" id="KW-0675">Receptor</keyword>